<dbReference type="Gene3D" id="3.10.105.10">
    <property type="entry name" value="Dipeptide-binding Protein, Domain 3"/>
    <property type="match status" value="1"/>
</dbReference>
<dbReference type="STRING" id="642492.Clole_1299"/>
<dbReference type="EMBL" id="CP002582">
    <property type="protein sequence ID" value="ADZ83025.1"/>
    <property type="molecule type" value="Genomic_DNA"/>
</dbReference>
<dbReference type="CDD" id="cd08514">
    <property type="entry name" value="PBP2_AppA_like"/>
    <property type="match status" value="1"/>
</dbReference>
<evidence type="ECO:0000313" key="6">
    <source>
        <dbReference type="Proteomes" id="UP000008467"/>
    </source>
</evidence>
<dbReference type="eggNOG" id="COG0747">
    <property type="taxonomic scope" value="Bacteria"/>
</dbReference>
<reference evidence="5 6" key="1">
    <citation type="journal article" date="2011" name="J. Bacteriol.">
        <title>Complete genome sequence of the cellulose-degrading bacterium Cellulosilyticum lentocellum.</title>
        <authorList>
            <consortium name="US DOE Joint Genome Institute"/>
            <person name="Miller D.A."/>
            <person name="Suen G."/>
            <person name="Bruce D."/>
            <person name="Copeland A."/>
            <person name="Cheng J.F."/>
            <person name="Detter C."/>
            <person name="Goodwin L.A."/>
            <person name="Han C.S."/>
            <person name="Hauser L.J."/>
            <person name="Land M.L."/>
            <person name="Lapidus A."/>
            <person name="Lucas S."/>
            <person name="Meincke L."/>
            <person name="Pitluck S."/>
            <person name="Tapia R."/>
            <person name="Teshima H."/>
            <person name="Woyke T."/>
            <person name="Fox B.G."/>
            <person name="Angert E.R."/>
            <person name="Currie C.R."/>
        </authorList>
    </citation>
    <scope>NUCLEOTIDE SEQUENCE [LARGE SCALE GENOMIC DNA]</scope>
    <source>
        <strain evidence="6">ATCC 49066 / DSM 5427 / NCIMB 11756 / RHM5</strain>
    </source>
</reference>
<dbReference type="PANTHER" id="PTHR30290:SF9">
    <property type="entry name" value="OLIGOPEPTIDE-BINDING PROTEIN APPA"/>
    <property type="match status" value="1"/>
</dbReference>
<dbReference type="GO" id="GO:0043190">
    <property type="term" value="C:ATP-binding cassette (ABC) transporter complex"/>
    <property type="evidence" value="ECO:0007669"/>
    <property type="project" value="InterPro"/>
</dbReference>
<dbReference type="AlphaFoldDB" id="F2JHC7"/>
<dbReference type="PIRSF" id="PIRSF002741">
    <property type="entry name" value="MppA"/>
    <property type="match status" value="1"/>
</dbReference>
<evidence type="ECO:0000259" key="4">
    <source>
        <dbReference type="Pfam" id="PF00496"/>
    </source>
</evidence>
<dbReference type="GO" id="GO:0042597">
    <property type="term" value="C:periplasmic space"/>
    <property type="evidence" value="ECO:0007669"/>
    <property type="project" value="UniProtKB-ARBA"/>
</dbReference>
<organism evidence="5 6">
    <name type="scientific">Cellulosilyticum lentocellum (strain ATCC 49066 / DSM 5427 / NCIMB 11756 / RHM5)</name>
    <name type="common">Clostridium lentocellum</name>
    <dbReference type="NCBI Taxonomy" id="642492"/>
    <lineage>
        <taxon>Bacteria</taxon>
        <taxon>Bacillati</taxon>
        <taxon>Bacillota</taxon>
        <taxon>Clostridia</taxon>
        <taxon>Lachnospirales</taxon>
        <taxon>Cellulosilyticaceae</taxon>
        <taxon>Cellulosilyticum</taxon>
    </lineage>
</organism>
<dbReference type="Gene3D" id="3.90.76.10">
    <property type="entry name" value="Dipeptide-binding Protein, Domain 1"/>
    <property type="match status" value="1"/>
</dbReference>
<keyword evidence="6" id="KW-1185">Reference proteome</keyword>
<keyword evidence="3" id="KW-0732">Signal</keyword>
<comment type="similarity">
    <text evidence="1">Belongs to the bacterial solute-binding protein 5 family.</text>
</comment>
<feature type="domain" description="Solute-binding protein family 5" evidence="4">
    <location>
        <begin position="79"/>
        <end position="456"/>
    </location>
</feature>
<dbReference type="GO" id="GO:1904680">
    <property type="term" value="F:peptide transmembrane transporter activity"/>
    <property type="evidence" value="ECO:0007669"/>
    <property type="project" value="TreeGrafter"/>
</dbReference>
<dbReference type="HOGENOM" id="CLU_017028_8_4_9"/>
<dbReference type="Gene3D" id="3.40.190.10">
    <property type="entry name" value="Periplasmic binding protein-like II"/>
    <property type="match status" value="1"/>
</dbReference>
<dbReference type="SUPFAM" id="SSF53850">
    <property type="entry name" value="Periplasmic binding protein-like II"/>
    <property type="match status" value="1"/>
</dbReference>
<evidence type="ECO:0000256" key="2">
    <source>
        <dbReference type="ARBA" id="ARBA00022448"/>
    </source>
</evidence>
<dbReference type="InterPro" id="IPR000914">
    <property type="entry name" value="SBP_5_dom"/>
</dbReference>
<dbReference type="KEGG" id="cle:Clole_1299"/>
<protein>
    <submittedName>
        <fullName evidence="5">ABC-type transporter, periplasmic subunit</fullName>
    </submittedName>
</protein>
<dbReference type="PANTHER" id="PTHR30290">
    <property type="entry name" value="PERIPLASMIC BINDING COMPONENT OF ABC TRANSPORTER"/>
    <property type="match status" value="1"/>
</dbReference>
<dbReference type="InterPro" id="IPR039424">
    <property type="entry name" value="SBP_5"/>
</dbReference>
<evidence type="ECO:0000313" key="5">
    <source>
        <dbReference type="EMBL" id="ADZ83025.1"/>
    </source>
</evidence>
<name>F2JHC7_CELLD</name>
<sequence length="545" mass="60662">MTLLVGALLVGCGSTTSKETSVTPNPNETETVASQTINYAIWSSPKGVFNPVLLNDIYDRKVGELVFSSLLTLDADDNIIPALAESYEVSEDNLKITFKLRSNVTWHDGKPFTAKDVAFTFTSIADPNYTGPRFAEIEKLVGAQDYRDGKADTVKGIEIIDEKTISFTYSEVYAAALANFAIRGILPEHLWGAIPVGEWEKQTNLLTNPIGTGAFKLVNFVPDQYVELVRNDNYFLGAPKLEKVILKVSNQETAQGELINGTLDIAALSSFKQQDLDTYTSAGKTILEYPSASYQFMTMNNENPLFADKRVRQAITYAINRDGLVNQLLEGHGSIINAPLAVSSWAYPKEGLNDYAYDTEKAKSLLAEAGWTEENGVLQKEGTVFKVDLLVPTGNKVREQSAPVIQQNLKEVGIEINIQAMDFASVKAKVYEEHSYEMALMGFSLELDPADAKSYWSSELLGKPGFNFANFNNAQSDTILNQAAQSLNQDERKVHYNEWAKLLNEEAPFVYLYSPNEARVYNPNIKGYNFSNYIEFPNIHKWTVE</sequence>
<dbReference type="InterPro" id="IPR030678">
    <property type="entry name" value="Peptide/Ni-bd"/>
</dbReference>
<dbReference type="Proteomes" id="UP000008467">
    <property type="component" value="Chromosome"/>
</dbReference>
<evidence type="ECO:0000256" key="3">
    <source>
        <dbReference type="ARBA" id="ARBA00022729"/>
    </source>
</evidence>
<dbReference type="GO" id="GO:0015833">
    <property type="term" value="P:peptide transport"/>
    <property type="evidence" value="ECO:0007669"/>
    <property type="project" value="TreeGrafter"/>
</dbReference>
<evidence type="ECO:0000256" key="1">
    <source>
        <dbReference type="ARBA" id="ARBA00005695"/>
    </source>
</evidence>
<accession>F2JHC7</accession>
<dbReference type="Pfam" id="PF00496">
    <property type="entry name" value="SBP_bac_5"/>
    <property type="match status" value="1"/>
</dbReference>
<keyword evidence="2" id="KW-0813">Transport</keyword>
<proteinExistence type="inferred from homology"/>
<gene>
    <name evidence="5" type="ordered locus">Clole_1299</name>
</gene>